<sequence length="211" mass="23444">MNFARNLLEKYGWKDGEGLGKEKNGSTTPIRTKLKLNSHGVGYNPGEEFTNNWWERVFNDAAANIHPIKGQNGAVIQTEIKGSVEITTKKKKKRRKIDEGQGYGSFVKKSCLNGNETVQVTDSSSEDEPNSEVISDEQLFEICGGRTGHKGSRHGLTLSGKLARLEQQEKILGTSKAIENSQPKGETVEKSDQVDRSAKKSKKKKRKLPEE</sequence>
<organism evidence="4 5">
    <name type="scientific">Nesidiocoris tenuis</name>
    <dbReference type="NCBI Taxonomy" id="355587"/>
    <lineage>
        <taxon>Eukaryota</taxon>
        <taxon>Metazoa</taxon>
        <taxon>Ecdysozoa</taxon>
        <taxon>Arthropoda</taxon>
        <taxon>Hexapoda</taxon>
        <taxon>Insecta</taxon>
        <taxon>Pterygota</taxon>
        <taxon>Neoptera</taxon>
        <taxon>Paraneoptera</taxon>
        <taxon>Hemiptera</taxon>
        <taxon>Heteroptera</taxon>
        <taxon>Panheteroptera</taxon>
        <taxon>Cimicomorpha</taxon>
        <taxon>Miridae</taxon>
        <taxon>Dicyphina</taxon>
        <taxon>Nesidiocoris</taxon>
    </lineage>
</organism>
<dbReference type="InterPro" id="IPR050656">
    <property type="entry name" value="PINX1"/>
</dbReference>
<name>A0ABN7B1Q8_9HEMI</name>
<accession>A0ABN7B1Q8</accession>
<proteinExistence type="predicted"/>
<feature type="compositionally biased region" description="Basic residues" evidence="2">
    <location>
        <begin position="199"/>
        <end position="211"/>
    </location>
</feature>
<dbReference type="SMART" id="SM00443">
    <property type="entry name" value="G_patch"/>
    <property type="match status" value="1"/>
</dbReference>
<protein>
    <recommendedName>
        <fullName evidence="1">G patch domain-containing protein 4</fullName>
    </recommendedName>
</protein>
<dbReference type="Proteomes" id="UP001307889">
    <property type="component" value="Chromosome 8"/>
</dbReference>
<evidence type="ECO:0000259" key="3">
    <source>
        <dbReference type="PROSITE" id="PS50174"/>
    </source>
</evidence>
<evidence type="ECO:0000256" key="2">
    <source>
        <dbReference type="SAM" id="MobiDB-lite"/>
    </source>
</evidence>
<feature type="region of interest" description="Disordered" evidence="2">
    <location>
        <begin position="173"/>
        <end position="211"/>
    </location>
</feature>
<reference evidence="4 5" key="1">
    <citation type="submission" date="2023-09" db="EMBL/GenBank/DDBJ databases">
        <title>Nesidiocoris tenuis whole genome shotgun sequence.</title>
        <authorList>
            <person name="Shibata T."/>
            <person name="Shimoda M."/>
            <person name="Kobayashi T."/>
            <person name="Uehara T."/>
        </authorList>
    </citation>
    <scope>NUCLEOTIDE SEQUENCE [LARGE SCALE GENOMIC DNA]</scope>
    <source>
        <strain evidence="4 5">Japan</strain>
    </source>
</reference>
<dbReference type="PROSITE" id="PS50174">
    <property type="entry name" value="G_PATCH"/>
    <property type="match status" value="1"/>
</dbReference>
<dbReference type="PANTHER" id="PTHR23149:SF9">
    <property type="entry name" value="G PATCH DOMAIN-CONTAINING PROTEIN 4"/>
    <property type="match status" value="1"/>
</dbReference>
<dbReference type="PANTHER" id="PTHR23149">
    <property type="entry name" value="G PATCH DOMAIN CONTAINING PROTEIN"/>
    <property type="match status" value="1"/>
</dbReference>
<evidence type="ECO:0000313" key="5">
    <source>
        <dbReference type="Proteomes" id="UP001307889"/>
    </source>
</evidence>
<evidence type="ECO:0000256" key="1">
    <source>
        <dbReference type="ARBA" id="ARBA00040365"/>
    </source>
</evidence>
<evidence type="ECO:0000313" key="4">
    <source>
        <dbReference type="EMBL" id="BES97140.1"/>
    </source>
</evidence>
<dbReference type="Pfam" id="PF01585">
    <property type="entry name" value="G-patch"/>
    <property type="match status" value="1"/>
</dbReference>
<feature type="domain" description="G-patch" evidence="3">
    <location>
        <begin position="1"/>
        <end position="46"/>
    </location>
</feature>
<dbReference type="EMBL" id="AP028916">
    <property type="protein sequence ID" value="BES97140.1"/>
    <property type="molecule type" value="Genomic_DNA"/>
</dbReference>
<feature type="compositionally biased region" description="Basic and acidic residues" evidence="2">
    <location>
        <begin position="186"/>
        <end position="198"/>
    </location>
</feature>
<gene>
    <name evidence="4" type="ORF">NTJ_09954</name>
</gene>
<dbReference type="InterPro" id="IPR000467">
    <property type="entry name" value="G_patch_dom"/>
</dbReference>
<keyword evidence="5" id="KW-1185">Reference proteome</keyword>